<organism evidence="2 3">
    <name type="scientific">Dentiscutata erythropus</name>
    <dbReference type="NCBI Taxonomy" id="1348616"/>
    <lineage>
        <taxon>Eukaryota</taxon>
        <taxon>Fungi</taxon>
        <taxon>Fungi incertae sedis</taxon>
        <taxon>Mucoromycota</taxon>
        <taxon>Glomeromycotina</taxon>
        <taxon>Glomeromycetes</taxon>
        <taxon>Diversisporales</taxon>
        <taxon>Gigasporaceae</taxon>
        <taxon>Dentiscutata</taxon>
    </lineage>
</organism>
<gene>
    <name evidence="2" type="ORF">DERYTH_LOCUS1123</name>
</gene>
<dbReference type="AlphaFoldDB" id="A0A9N8Z284"/>
<keyword evidence="3" id="KW-1185">Reference proteome</keyword>
<name>A0A9N8Z284_9GLOM</name>
<reference evidence="2" key="1">
    <citation type="submission" date="2021-06" db="EMBL/GenBank/DDBJ databases">
        <authorList>
            <person name="Kallberg Y."/>
            <person name="Tangrot J."/>
            <person name="Rosling A."/>
        </authorList>
    </citation>
    <scope>NUCLEOTIDE SEQUENCE</scope>
    <source>
        <strain evidence="2">MA453B</strain>
    </source>
</reference>
<evidence type="ECO:0000313" key="2">
    <source>
        <dbReference type="EMBL" id="CAG8463567.1"/>
    </source>
</evidence>
<accession>A0A9N8Z284</accession>
<keyword evidence="1" id="KW-0175">Coiled coil</keyword>
<evidence type="ECO:0000313" key="3">
    <source>
        <dbReference type="Proteomes" id="UP000789405"/>
    </source>
</evidence>
<dbReference type="OrthoDB" id="2353769at2759"/>
<evidence type="ECO:0000256" key="1">
    <source>
        <dbReference type="SAM" id="Coils"/>
    </source>
</evidence>
<sequence>MIFTEKTLPSLKEINDWDSPFWIFESLSKRYINGMFYNVLKMVNKDQKAPEALLLVIKKLLKQKKKKLIVALDEVQELIDQFQNKFKSTTSKNMNCLLYSVIIRVFSIEDLCVILLGTGLIMKLALDHTGLHIIKEESGMKKLHKNILKWLIGRARFSTSFVEEWLCNTSNLNLLFETFKK</sequence>
<proteinExistence type="predicted"/>
<dbReference type="Proteomes" id="UP000789405">
    <property type="component" value="Unassembled WGS sequence"/>
</dbReference>
<feature type="coiled-coil region" evidence="1">
    <location>
        <begin position="58"/>
        <end position="92"/>
    </location>
</feature>
<protein>
    <submittedName>
        <fullName evidence="2">10928_t:CDS:1</fullName>
    </submittedName>
</protein>
<dbReference type="EMBL" id="CAJVPY010000294">
    <property type="protein sequence ID" value="CAG8463567.1"/>
    <property type="molecule type" value="Genomic_DNA"/>
</dbReference>
<comment type="caution">
    <text evidence="2">The sequence shown here is derived from an EMBL/GenBank/DDBJ whole genome shotgun (WGS) entry which is preliminary data.</text>
</comment>